<dbReference type="Proteomes" id="UP001165960">
    <property type="component" value="Unassembled WGS sequence"/>
</dbReference>
<comment type="caution">
    <text evidence="1">The sequence shown here is derived from an EMBL/GenBank/DDBJ whole genome shotgun (WGS) entry which is preliminary data.</text>
</comment>
<gene>
    <name evidence="1" type="ORF">DSO57_1007457</name>
</gene>
<proteinExistence type="predicted"/>
<protein>
    <submittedName>
        <fullName evidence="1">Uncharacterized protein</fullName>
    </submittedName>
</protein>
<accession>A0ACC2SWA6</accession>
<organism evidence="1 2">
    <name type="scientific">Entomophthora muscae</name>
    <dbReference type="NCBI Taxonomy" id="34485"/>
    <lineage>
        <taxon>Eukaryota</taxon>
        <taxon>Fungi</taxon>
        <taxon>Fungi incertae sedis</taxon>
        <taxon>Zoopagomycota</taxon>
        <taxon>Entomophthoromycotina</taxon>
        <taxon>Entomophthoromycetes</taxon>
        <taxon>Entomophthorales</taxon>
        <taxon>Entomophthoraceae</taxon>
        <taxon>Entomophthora</taxon>
    </lineage>
</organism>
<dbReference type="EMBL" id="QTSX02004282">
    <property type="protein sequence ID" value="KAJ9066652.1"/>
    <property type="molecule type" value="Genomic_DNA"/>
</dbReference>
<evidence type="ECO:0000313" key="2">
    <source>
        <dbReference type="Proteomes" id="UP001165960"/>
    </source>
</evidence>
<reference evidence="1" key="1">
    <citation type="submission" date="2022-04" db="EMBL/GenBank/DDBJ databases">
        <title>Genome of the entomopathogenic fungus Entomophthora muscae.</title>
        <authorList>
            <person name="Elya C."/>
            <person name="Lovett B.R."/>
            <person name="Lee E."/>
            <person name="Macias A.M."/>
            <person name="Hajek A.E."/>
            <person name="De Bivort B.L."/>
            <person name="Kasson M.T."/>
            <person name="De Fine Licht H.H."/>
            <person name="Stajich J.E."/>
        </authorList>
    </citation>
    <scope>NUCLEOTIDE SEQUENCE</scope>
    <source>
        <strain evidence="1">Berkeley</strain>
    </source>
</reference>
<keyword evidence="2" id="KW-1185">Reference proteome</keyword>
<evidence type="ECO:0000313" key="1">
    <source>
        <dbReference type="EMBL" id="KAJ9066652.1"/>
    </source>
</evidence>
<name>A0ACC2SWA6_9FUNG</name>
<sequence length="691" mass="78155">MVSEESQALCHNSNAKTQPELVLEELFSWFQKHHIWFDKDKLKIKHSKCQPLPALGFSTEPEEIPIHTEGMSFSVLAKTDIPTDAIVCKIPKLAVLSWRTGGISNILEDEEIAGAISLVLTLMYEFQQGFKSPWYGYLQSLPEYVSLPSMWSEEELSLLEGVDSLSKAQKTRNDQIEDYSEIVVPLVKKYPEVFQKKFFSLNNFFRACSLVSSRAFHLDDYHGDSMIPLADMFNHRSGLEHVHFESSDACFECGEHGDCNHIMEEVSDEEGSLSDSCCEVLSSDFCCEPNSDDSCCELNSEASSISSHDMEASSSPPPGLDIITFKPYDPENEGRVAKQECPFNALGNDKECFDCDLFSGDPNTNIEMRMVRDARAGEEVFNTYGQKSNESLLEKYGFAELENVDNYVYFPKEDVMEACADLCDLEPGEVDFRFNFWIKCWKILAPSLAEEENKDQEDDDDACIFCGLEHLSEESNHEVDERIITCPFSSEGPQEGQDESTYHRIRMARNKVFDEITPHLFRISHPGIPVLSFLTFLHIIFMNNAAILSLQNSQSPITIINYFSLAFGSFADHSDDKNDDVIQEPSSKRFKSSDSSPAESPIDLPEGICAPDETISDKISEALHYLIQPRLQGFPKVSLDETRLEIEEGLRDLQNANYRALYSKIVSYSERMLFQTCLLSLAIQPDTLESN</sequence>